<comment type="caution">
    <text evidence="3">The sequence shown here is derived from an EMBL/GenBank/DDBJ whole genome shotgun (WGS) entry which is preliminary data.</text>
</comment>
<accession>A0ABT4KX18</accession>
<feature type="chain" id="PRO_5045485649" evidence="1">
    <location>
        <begin position="22"/>
        <end position="312"/>
    </location>
</feature>
<evidence type="ECO:0000313" key="4">
    <source>
        <dbReference type="Proteomes" id="UP001144341"/>
    </source>
</evidence>
<organism evidence="3 4">
    <name type="scientific">Pedobacter rhodius</name>
    <dbReference type="NCBI Taxonomy" id="3004098"/>
    <lineage>
        <taxon>Bacteria</taxon>
        <taxon>Pseudomonadati</taxon>
        <taxon>Bacteroidota</taxon>
        <taxon>Sphingobacteriia</taxon>
        <taxon>Sphingobacteriales</taxon>
        <taxon>Sphingobacteriaceae</taxon>
        <taxon>Pedobacter</taxon>
    </lineage>
</organism>
<dbReference type="PROSITE" id="PS51257">
    <property type="entry name" value="PROKAR_LIPOPROTEIN"/>
    <property type="match status" value="1"/>
</dbReference>
<evidence type="ECO:0000259" key="2">
    <source>
        <dbReference type="Pfam" id="PF16409"/>
    </source>
</evidence>
<feature type="signal peptide" evidence="1">
    <location>
        <begin position="1"/>
        <end position="21"/>
    </location>
</feature>
<evidence type="ECO:0000313" key="3">
    <source>
        <dbReference type="EMBL" id="MCZ4223467.1"/>
    </source>
</evidence>
<dbReference type="Proteomes" id="UP001144341">
    <property type="component" value="Unassembled WGS sequence"/>
</dbReference>
<keyword evidence="1" id="KW-0732">Signal</keyword>
<gene>
    <name evidence="3" type="ORF">O0931_09175</name>
</gene>
<evidence type="ECO:0000256" key="1">
    <source>
        <dbReference type="SAM" id="SignalP"/>
    </source>
</evidence>
<name>A0ABT4KX18_9SPHI</name>
<protein>
    <submittedName>
        <fullName evidence="3">DUF5017 domain-containing protein</fullName>
    </submittedName>
</protein>
<reference evidence="3" key="1">
    <citation type="submission" date="2022-12" db="EMBL/GenBank/DDBJ databases">
        <title>Genome sequence of SJ11.</title>
        <authorList>
            <person name="Woo H."/>
        </authorList>
    </citation>
    <scope>NUCLEOTIDE SEQUENCE</scope>
    <source>
        <strain evidence="3">SJ11</strain>
    </source>
</reference>
<dbReference type="InterPro" id="IPR032185">
    <property type="entry name" value="DUF5017"/>
</dbReference>
<dbReference type="Pfam" id="PF16409">
    <property type="entry name" value="DUF5017"/>
    <property type="match status" value="1"/>
</dbReference>
<proteinExistence type="predicted"/>
<dbReference type="RefSeq" id="WP_269415259.1">
    <property type="nucleotide sequence ID" value="NZ_JAPWGL010000002.1"/>
</dbReference>
<keyword evidence="4" id="KW-1185">Reference proteome</keyword>
<dbReference type="EMBL" id="JAPWGL010000002">
    <property type="protein sequence ID" value="MCZ4223467.1"/>
    <property type="molecule type" value="Genomic_DNA"/>
</dbReference>
<feature type="domain" description="DUF5017" evidence="2">
    <location>
        <begin position="19"/>
        <end position="204"/>
    </location>
</feature>
<sequence>MKKRKYLSILLAILFLGTACRKDYNLEVPLFEVTANKTNVVVNEPVEFAFRGVPDNISFYSGEPGKEYVNTQRSSAPNARNIIHFTTQLTALAAGNTGQIDNLRLFVSNDFSGSVDSAGIRNATWTDITSRAKFPAANSTAATISDSVNVADFRNSRDTLFLAFRYRSTINSAASRARRWTMSKFIFQNKFPNGTVFTHGTIDTDNKLAGFNSFSYKGTSVKDSLKWSFSTSATFEAGVDGLSDEDWLISRGFKASAVTPDKAVGIKKFSAVIENYSYAFTKPGTYIVTFVANNATGAGVKEVVKQLTIKVN</sequence>